<keyword evidence="2" id="KW-1185">Reference proteome</keyword>
<keyword evidence="1" id="KW-0472">Membrane</keyword>
<proteinExistence type="inferred from homology"/>
<gene>
    <name evidence="3" type="primary">LOC129921638</name>
</gene>
<keyword evidence="1" id="KW-0119">Carbohydrate metabolism</keyword>
<evidence type="ECO:0000313" key="3">
    <source>
        <dbReference type="RefSeq" id="XP_055859729.1"/>
    </source>
</evidence>
<comment type="pathway">
    <text evidence="1">Glycan biosynthesis; glycogen metabolism.</text>
</comment>
<reference evidence="3" key="1">
    <citation type="submission" date="2025-08" db="UniProtKB">
        <authorList>
            <consortium name="RefSeq"/>
        </authorList>
    </citation>
    <scope>IDENTIFICATION</scope>
</reference>
<dbReference type="PANTHER" id="PTHR10749:SF8">
    <property type="entry name" value="PHOSPHORYLASE B KINASE REGULATORY SUBUNIT BETA"/>
    <property type="match status" value="1"/>
</dbReference>
<sequence length="122" mass="14292">MFRILFTVQLLFGHWLKFISRKVQIQLSPAYALHSTFDLVTGYPAYRGKEYEHLQSCTISPGLPVNRNTVSGIHSTDEVNFIQNLVFYVERAYRTPDYELIEHLGKRKYNNKSTEIHASWHC</sequence>
<dbReference type="InterPro" id="IPR008734">
    <property type="entry name" value="PHK_A/B_su"/>
</dbReference>
<dbReference type="GO" id="GO:0005886">
    <property type="term" value="C:plasma membrane"/>
    <property type="evidence" value="ECO:0007669"/>
    <property type="project" value="UniProtKB-SubCell"/>
</dbReference>
<keyword evidence="1" id="KW-0112">Calmodulin-binding</keyword>
<dbReference type="GO" id="GO:0005516">
    <property type="term" value="F:calmodulin binding"/>
    <property type="evidence" value="ECO:0007669"/>
    <property type="project" value="UniProtKB-KW"/>
</dbReference>
<accession>A0A9W2YAL0</accession>
<comment type="similarity">
    <text evidence="1">Belongs to the phosphorylase b kinase regulatory chain family.</text>
</comment>
<dbReference type="AlphaFoldDB" id="A0A9W2YAL0"/>
<dbReference type="GO" id="GO:0005977">
    <property type="term" value="P:glycogen metabolic process"/>
    <property type="evidence" value="ECO:0007669"/>
    <property type="project" value="UniProtKB-KW"/>
</dbReference>
<protein>
    <recommendedName>
        <fullName evidence="1">Phosphorylase b kinase regulatory subunit</fullName>
    </recommendedName>
</protein>
<dbReference type="Proteomes" id="UP001165740">
    <property type="component" value="Chromosome 11"/>
</dbReference>
<dbReference type="PANTHER" id="PTHR10749">
    <property type="entry name" value="PHOSPHORYLASE B KINASE REGULATORY SUBUNIT"/>
    <property type="match status" value="1"/>
</dbReference>
<comment type="function">
    <text evidence="1">Phosphorylase b kinase catalyzes the phosphorylation of serine in certain substrates, including troponin I.</text>
</comment>
<evidence type="ECO:0000256" key="1">
    <source>
        <dbReference type="RuleBase" id="RU364123"/>
    </source>
</evidence>
<keyword evidence="1" id="KW-0321">Glycogen metabolism</keyword>
<keyword evidence="1" id="KW-1003">Cell membrane</keyword>
<evidence type="ECO:0000313" key="2">
    <source>
        <dbReference type="Proteomes" id="UP001165740"/>
    </source>
</evidence>
<keyword evidence="1" id="KW-0449">Lipoprotein</keyword>
<dbReference type="RefSeq" id="XP_055859729.1">
    <property type="nucleotide sequence ID" value="XM_056003754.1"/>
</dbReference>
<dbReference type="GO" id="GO:0005964">
    <property type="term" value="C:phosphorylase kinase complex"/>
    <property type="evidence" value="ECO:0007669"/>
    <property type="project" value="TreeGrafter"/>
</dbReference>
<name>A0A9W2YAL0_BIOGL</name>
<keyword evidence="1" id="KW-0636">Prenylation</keyword>
<organism evidence="2 3">
    <name type="scientific">Biomphalaria glabrata</name>
    <name type="common">Bloodfluke planorb</name>
    <name type="synonym">Freshwater snail</name>
    <dbReference type="NCBI Taxonomy" id="6526"/>
    <lineage>
        <taxon>Eukaryota</taxon>
        <taxon>Metazoa</taxon>
        <taxon>Spiralia</taxon>
        <taxon>Lophotrochozoa</taxon>
        <taxon>Mollusca</taxon>
        <taxon>Gastropoda</taxon>
        <taxon>Heterobranchia</taxon>
        <taxon>Euthyneura</taxon>
        <taxon>Panpulmonata</taxon>
        <taxon>Hygrophila</taxon>
        <taxon>Lymnaeoidea</taxon>
        <taxon>Planorbidae</taxon>
        <taxon>Biomphalaria</taxon>
    </lineage>
</organism>
<dbReference type="GeneID" id="129921638"/>
<comment type="subcellular location">
    <subcellularLocation>
        <location evidence="1">Cell membrane</location>
        <topology evidence="1">Lipid-anchor</topology>
        <orientation evidence="1">Cytoplasmic side</orientation>
    </subcellularLocation>
</comment>